<evidence type="ECO:0000256" key="2">
    <source>
        <dbReference type="ARBA" id="ARBA00023125"/>
    </source>
</evidence>
<name>A0A2K2D1I9_BRADI</name>
<keyword evidence="2" id="KW-0238">DNA-binding</keyword>
<feature type="domain" description="NAC" evidence="6">
    <location>
        <begin position="32"/>
        <end position="193"/>
    </location>
</feature>
<dbReference type="PANTHER" id="PTHR31744:SF74">
    <property type="entry name" value="OS08G0433500 PROTEIN"/>
    <property type="match status" value="1"/>
</dbReference>
<organism evidence="7">
    <name type="scientific">Brachypodium distachyon</name>
    <name type="common">Purple false brome</name>
    <name type="synonym">Trachynia distachya</name>
    <dbReference type="NCBI Taxonomy" id="15368"/>
    <lineage>
        <taxon>Eukaryota</taxon>
        <taxon>Viridiplantae</taxon>
        <taxon>Streptophyta</taxon>
        <taxon>Embryophyta</taxon>
        <taxon>Tracheophyta</taxon>
        <taxon>Spermatophyta</taxon>
        <taxon>Magnoliopsida</taxon>
        <taxon>Liliopsida</taxon>
        <taxon>Poales</taxon>
        <taxon>Poaceae</taxon>
        <taxon>BOP clade</taxon>
        <taxon>Pooideae</taxon>
        <taxon>Stipodae</taxon>
        <taxon>Brachypodieae</taxon>
        <taxon>Brachypodium</taxon>
    </lineage>
</organism>
<dbReference type="Gene3D" id="2.170.150.80">
    <property type="entry name" value="NAC domain"/>
    <property type="match status" value="1"/>
</dbReference>
<dbReference type="InterPro" id="IPR003441">
    <property type="entry name" value="NAC-dom"/>
</dbReference>
<dbReference type="PROSITE" id="PS51005">
    <property type="entry name" value="NAC"/>
    <property type="match status" value="1"/>
</dbReference>
<dbReference type="SUPFAM" id="SSF101941">
    <property type="entry name" value="NAC domain"/>
    <property type="match status" value="1"/>
</dbReference>
<dbReference type="OrthoDB" id="665494at2759"/>
<dbReference type="Pfam" id="PF02365">
    <property type="entry name" value="NAM"/>
    <property type="match status" value="1"/>
</dbReference>
<dbReference type="EMBL" id="CM000882">
    <property type="protein sequence ID" value="PNT68157.1"/>
    <property type="molecule type" value="Genomic_DNA"/>
</dbReference>
<evidence type="ECO:0000313" key="7">
    <source>
        <dbReference type="EMBL" id="PNT68157.1"/>
    </source>
</evidence>
<dbReference type="InterPro" id="IPR036093">
    <property type="entry name" value="NAC_dom_sf"/>
</dbReference>
<evidence type="ECO:0000259" key="6">
    <source>
        <dbReference type="PROSITE" id="PS51005"/>
    </source>
</evidence>
<keyword evidence="1" id="KW-0805">Transcription regulation</keyword>
<dbReference type="AlphaFoldDB" id="A0A2K2D1I9"/>
<reference evidence="7 8" key="1">
    <citation type="journal article" date="2010" name="Nature">
        <title>Genome sequencing and analysis of the model grass Brachypodium distachyon.</title>
        <authorList>
            <consortium name="International Brachypodium Initiative"/>
        </authorList>
    </citation>
    <scope>NUCLEOTIDE SEQUENCE [LARGE SCALE GENOMIC DNA]</scope>
    <source>
        <strain evidence="7">Bd21</strain>
        <strain evidence="8">cv. Bd21</strain>
    </source>
</reference>
<keyword evidence="3" id="KW-0804">Transcription</keyword>
<dbReference type="Proteomes" id="UP000008810">
    <property type="component" value="Chromosome 3"/>
</dbReference>
<reference evidence="7" key="2">
    <citation type="submission" date="2017-06" db="EMBL/GenBank/DDBJ databases">
        <title>WGS assembly of Brachypodium distachyon.</title>
        <authorList>
            <consortium name="The International Brachypodium Initiative"/>
            <person name="Lucas S."/>
            <person name="Harmon-Smith M."/>
            <person name="Lail K."/>
            <person name="Tice H."/>
            <person name="Grimwood J."/>
            <person name="Bruce D."/>
            <person name="Barry K."/>
            <person name="Shu S."/>
            <person name="Lindquist E."/>
            <person name="Wang M."/>
            <person name="Pitluck S."/>
            <person name="Vogel J.P."/>
            <person name="Garvin D.F."/>
            <person name="Mockler T.C."/>
            <person name="Schmutz J."/>
            <person name="Rokhsar D."/>
            <person name="Bevan M.W."/>
        </authorList>
    </citation>
    <scope>NUCLEOTIDE SEQUENCE</scope>
    <source>
        <strain evidence="7">Bd21</strain>
    </source>
</reference>
<evidence type="ECO:0000256" key="3">
    <source>
        <dbReference type="ARBA" id="ARBA00023163"/>
    </source>
</evidence>
<dbReference type="PANTHER" id="PTHR31744">
    <property type="entry name" value="PROTEIN CUP-SHAPED COTYLEDON 2-RELATED"/>
    <property type="match status" value="1"/>
</dbReference>
<protein>
    <recommendedName>
        <fullName evidence="6">NAC domain-containing protein</fullName>
    </recommendedName>
</protein>
<accession>A0A2K2D1I9</accession>
<gene>
    <name evidence="8" type="primary">LOC104584220</name>
    <name evidence="7" type="ORF">BRADI_3g36670v3</name>
</gene>
<dbReference type="EnsemblPlants" id="PNT68157">
    <property type="protein sequence ID" value="PNT68157"/>
    <property type="gene ID" value="BRADI_3g36670v3"/>
</dbReference>
<evidence type="ECO:0000256" key="1">
    <source>
        <dbReference type="ARBA" id="ARBA00023015"/>
    </source>
</evidence>
<reference evidence="8" key="3">
    <citation type="submission" date="2018-08" db="UniProtKB">
        <authorList>
            <consortium name="EnsemblPlants"/>
        </authorList>
    </citation>
    <scope>IDENTIFICATION</scope>
    <source>
        <strain evidence="8">cv. Bd21</strain>
    </source>
</reference>
<feature type="region of interest" description="Disordered" evidence="5">
    <location>
        <begin position="210"/>
        <end position="248"/>
    </location>
</feature>
<evidence type="ECO:0000313" key="9">
    <source>
        <dbReference type="Proteomes" id="UP000008810"/>
    </source>
</evidence>
<dbReference type="GO" id="GO:0003677">
    <property type="term" value="F:DNA binding"/>
    <property type="evidence" value="ECO:0007669"/>
    <property type="project" value="UniProtKB-KW"/>
</dbReference>
<keyword evidence="9" id="KW-1185">Reference proteome</keyword>
<evidence type="ECO:0000256" key="5">
    <source>
        <dbReference type="SAM" id="MobiDB-lite"/>
    </source>
</evidence>
<dbReference type="STRING" id="15368.A0A2K2D1I9"/>
<evidence type="ECO:0000313" key="8">
    <source>
        <dbReference type="EnsemblPlants" id="PNT68157"/>
    </source>
</evidence>
<dbReference type="GO" id="GO:0006355">
    <property type="term" value="P:regulation of DNA-templated transcription"/>
    <property type="evidence" value="ECO:0007669"/>
    <property type="project" value="InterPro"/>
</dbReference>
<proteinExistence type="predicted"/>
<dbReference type="Gramene" id="PNT68157">
    <property type="protein sequence ID" value="PNT68157"/>
    <property type="gene ID" value="BRADI_3g36670v3"/>
</dbReference>
<keyword evidence="4" id="KW-0539">Nucleus</keyword>
<evidence type="ECO:0000256" key="4">
    <source>
        <dbReference type="ARBA" id="ARBA00023242"/>
    </source>
</evidence>
<sequence length="365" mass="40724">MQACNLSLRLRYCYMHGVVFNQMEGEWQMGCLPPGFRFFPTDEELVTFYLGNKAMDASFTSAAIRDVDLYKSEPWDLPSTGKAAMTAGSGGDECYYFFCKRSIRYPSGARARRSTAGGYWKSTGKDKDVHCSRESNRLVGTKKTLVFHRGRAPRGEKTSWVMHEYMLLAGQRSRNACSRADQGEWVICRVFVKKPPSDHRTLERDLGQGEALHGQTSPGHLLPMDSDGCNGEEAAERAASQVLSDDPWDTNNRAMTSHENDALVHHVDPSLIVDRPSCASPFWPLYDDDQLGPYCSTSTLHILQQRSSLISATDDLPELLEYGGYDIPKRGASPGSELTSSSEAEISYISVVPLHLDESYWNFGC</sequence>